<sequence>MSSSLRTPEPFSFGASDLAAQWGIWRKQFSWYLVATNSGLNVDEEQMVGVLITLLGSEGLKIYETFVFNPATDAIKIQSRPGARKLRESRIHHSELSMSSSRPLINTQPSSIPSAKIAVVPIEKISVGSPMLRVLIATWSAMYLVAVRIHPSPARCRHVKHQAPRPKFML</sequence>
<accession>E9GYP1</accession>
<organism evidence="1 2">
    <name type="scientific">Daphnia pulex</name>
    <name type="common">Water flea</name>
    <dbReference type="NCBI Taxonomy" id="6669"/>
    <lineage>
        <taxon>Eukaryota</taxon>
        <taxon>Metazoa</taxon>
        <taxon>Ecdysozoa</taxon>
        <taxon>Arthropoda</taxon>
        <taxon>Crustacea</taxon>
        <taxon>Branchiopoda</taxon>
        <taxon>Diplostraca</taxon>
        <taxon>Cladocera</taxon>
        <taxon>Anomopoda</taxon>
        <taxon>Daphniidae</taxon>
        <taxon>Daphnia</taxon>
    </lineage>
</organism>
<dbReference type="HOGENOM" id="CLU_1572221_0_0_1"/>
<keyword evidence="2" id="KW-1185">Reference proteome</keyword>
<dbReference type="AlphaFoldDB" id="E9GYP1"/>
<dbReference type="Proteomes" id="UP000000305">
    <property type="component" value="Unassembled WGS sequence"/>
</dbReference>
<dbReference type="OrthoDB" id="6432042at2759"/>
<protein>
    <submittedName>
        <fullName evidence="1">Uncharacterized protein</fullName>
    </submittedName>
</protein>
<dbReference type="EMBL" id="GL732575">
    <property type="protein sequence ID" value="EFX75432.1"/>
    <property type="molecule type" value="Genomic_DNA"/>
</dbReference>
<dbReference type="InParanoid" id="E9GYP1"/>
<gene>
    <name evidence="1" type="ORF">DAPPUDRAFT_250492</name>
</gene>
<evidence type="ECO:0000313" key="2">
    <source>
        <dbReference type="Proteomes" id="UP000000305"/>
    </source>
</evidence>
<name>E9GYP1_DAPPU</name>
<reference evidence="1 2" key="1">
    <citation type="journal article" date="2011" name="Science">
        <title>The ecoresponsive genome of Daphnia pulex.</title>
        <authorList>
            <person name="Colbourne J.K."/>
            <person name="Pfrender M.E."/>
            <person name="Gilbert D."/>
            <person name="Thomas W.K."/>
            <person name="Tucker A."/>
            <person name="Oakley T.H."/>
            <person name="Tokishita S."/>
            <person name="Aerts A."/>
            <person name="Arnold G.J."/>
            <person name="Basu M.K."/>
            <person name="Bauer D.J."/>
            <person name="Caceres C.E."/>
            <person name="Carmel L."/>
            <person name="Casola C."/>
            <person name="Choi J.H."/>
            <person name="Detter J.C."/>
            <person name="Dong Q."/>
            <person name="Dusheyko S."/>
            <person name="Eads B.D."/>
            <person name="Frohlich T."/>
            <person name="Geiler-Samerotte K.A."/>
            <person name="Gerlach D."/>
            <person name="Hatcher P."/>
            <person name="Jogdeo S."/>
            <person name="Krijgsveld J."/>
            <person name="Kriventseva E.V."/>
            <person name="Kultz D."/>
            <person name="Laforsch C."/>
            <person name="Lindquist E."/>
            <person name="Lopez J."/>
            <person name="Manak J.R."/>
            <person name="Muller J."/>
            <person name="Pangilinan J."/>
            <person name="Patwardhan R.P."/>
            <person name="Pitluck S."/>
            <person name="Pritham E.J."/>
            <person name="Rechtsteiner A."/>
            <person name="Rho M."/>
            <person name="Rogozin I.B."/>
            <person name="Sakarya O."/>
            <person name="Salamov A."/>
            <person name="Schaack S."/>
            <person name="Shapiro H."/>
            <person name="Shiga Y."/>
            <person name="Skalitzky C."/>
            <person name="Smith Z."/>
            <person name="Souvorov A."/>
            <person name="Sung W."/>
            <person name="Tang Z."/>
            <person name="Tsuchiya D."/>
            <person name="Tu H."/>
            <person name="Vos H."/>
            <person name="Wang M."/>
            <person name="Wolf Y.I."/>
            <person name="Yamagata H."/>
            <person name="Yamada T."/>
            <person name="Ye Y."/>
            <person name="Shaw J.R."/>
            <person name="Andrews J."/>
            <person name="Crease T.J."/>
            <person name="Tang H."/>
            <person name="Lucas S.M."/>
            <person name="Robertson H.M."/>
            <person name="Bork P."/>
            <person name="Koonin E.V."/>
            <person name="Zdobnov E.M."/>
            <person name="Grigoriev I.V."/>
            <person name="Lynch M."/>
            <person name="Boore J.L."/>
        </authorList>
    </citation>
    <scope>NUCLEOTIDE SEQUENCE [LARGE SCALE GENOMIC DNA]</scope>
</reference>
<dbReference type="KEGG" id="dpx:DAPPUDRAFT_250492"/>
<proteinExistence type="predicted"/>
<evidence type="ECO:0000313" key="1">
    <source>
        <dbReference type="EMBL" id="EFX75432.1"/>
    </source>
</evidence>